<accession>A0A1N6I6P4</accession>
<evidence type="ECO:0000313" key="1">
    <source>
        <dbReference type="EMBL" id="BCB73070.1"/>
    </source>
</evidence>
<sequence>MDYDYLNSLRKYHPAWRLLLADHAPLIIAFVHRSFIEPNVRSLPEQELAARLEDYLFHLRQGLGEGHFPKPAREYLNDWASDERGWLRRYFPADSDEPHYDLIPAVEQAIQWLAGLEQRTFVGAESRLKLVFDLLRDISQNSETDPETRIAELSRRRAAIDAEIEEIRAGHMAFMDPTRLRERFLQATDTARALLADFRQVEQNFRDLDRQVRERIATWEGGKAAILEEVLGQRDAITDSDQGRSFRAFWDFLMSADRQQELTELLESILSLEPVAELNPDPRLRRIHYDWLTAGEATQRTVARLSEQLRRYLDDQAWLENRRIMDLLRGLEQHALAVRENLPTTPFMTVEAPAPDVQLAMDRPLFSPPIKPRIEQAPLEEGTADIAADPLFEQVYVDKERLRARLRQALQTQRQISLEALLQRHPLEQGLAELVTWLSLATGEGLGLVDETQEQVVYWTDDQGQQRRAALPAVIFVSGHQGAHP</sequence>
<reference evidence="2 5" key="1">
    <citation type="submission" date="2016-10" db="EMBL/GenBank/DDBJ databases">
        <authorList>
            <person name="de Groot N.N."/>
        </authorList>
    </citation>
    <scope>NUCLEOTIDE SEQUENCE [LARGE SCALE GENOMIC DNA]</scope>
    <source>
        <strain evidence="2 5">558</strain>
    </source>
</reference>
<proteinExistence type="predicted"/>
<evidence type="ECO:0000313" key="4">
    <source>
        <dbReference type="Proteomes" id="UP000185024"/>
    </source>
</evidence>
<evidence type="ECO:0000313" key="3">
    <source>
        <dbReference type="EMBL" id="SIN61246.1"/>
    </source>
</evidence>
<evidence type="ECO:0000313" key="5">
    <source>
        <dbReference type="Proteomes" id="UP000199493"/>
    </source>
</evidence>
<keyword evidence="6" id="KW-1185">Reference proteome</keyword>
<dbReference type="EMBL" id="AP022869">
    <property type="protein sequence ID" value="BCB73070.1"/>
    <property type="molecule type" value="Genomic_DNA"/>
</dbReference>
<organism evidence="3 4">
    <name type="scientific">Vreelandella aquamarina</name>
    <dbReference type="NCBI Taxonomy" id="77097"/>
    <lineage>
        <taxon>Bacteria</taxon>
        <taxon>Pseudomonadati</taxon>
        <taxon>Pseudomonadota</taxon>
        <taxon>Gammaproteobacteria</taxon>
        <taxon>Oceanospirillales</taxon>
        <taxon>Halomonadaceae</taxon>
        <taxon>Vreelandella</taxon>
    </lineage>
</organism>
<evidence type="ECO:0008006" key="7">
    <source>
        <dbReference type="Google" id="ProtNLM"/>
    </source>
</evidence>
<reference evidence="3 4" key="2">
    <citation type="submission" date="2016-11" db="EMBL/GenBank/DDBJ databases">
        <authorList>
            <person name="Jaros S."/>
            <person name="Januszkiewicz K."/>
            <person name="Wedrychowicz H."/>
        </authorList>
    </citation>
    <scope>NUCLEOTIDE SEQUENCE [LARGE SCALE GENOMIC DNA]</scope>
    <source>
        <strain evidence="3 4">ACAM 239</strain>
    </source>
</reference>
<dbReference type="Proteomes" id="UP000199493">
    <property type="component" value="Unassembled WGS sequence"/>
</dbReference>
<protein>
    <recommendedName>
        <fullName evidence="7">DUF3375 domain-containing protein</fullName>
    </recommendedName>
</protein>
<dbReference type="Proteomes" id="UP000185024">
    <property type="component" value="Unassembled WGS sequence"/>
</dbReference>
<gene>
    <name evidence="1" type="ORF">HMEPL2_34210</name>
    <name evidence="2" type="ORF">SAMN04490369_102235</name>
    <name evidence="3" type="ORF">SAMN05878438_0460</name>
</gene>
<name>A0A1N6I6P4_9GAMM</name>
<dbReference type="AlphaFoldDB" id="A0A1N6I6P4"/>
<dbReference type="EMBL" id="FODB01000022">
    <property type="protein sequence ID" value="SEN74140.1"/>
    <property type="molecule type" value="Genomic_DNA"/>
</dbReference>
<dbReference type="RefSeq" id="WP_062361332.1">
    <property type="nucleotide sequence ID" value="NZ_AP022869.1"/>
</dbReference>
<dbReference type="Pfam" id="PF11855">
    <property type="entry name" value="DUF3375"/>
    <property type="match status" value="1"/>
</dbReference>
<evidence type="ECO:0000313" key="2">
    <source>
        <dbReference type="EMBL" id="SEN74140.1"/>
    </source>
</evidence>
<dbReference type="STRING" id="77097.SAMN04490369_102235"/>
<accession>A0A1H8IZH9</accession>
<dbReference type="GeneID" id="97277596"/>
<evidence type="ECO:0000313" key="6">
    <source>
        <dbReference type="Proteomes" id="UP000501053"/>
    </source>
</evidence>
<reference evidence="1 6" key="3">
    <citation type="submission" date="2020-03" db="EMBL/GenBank/DDBJ databases">
        <title>Complete Genome Sequence of Halomonas meridiana strain Eplume2, isolated from hydrothermal-plume in the north east Pacific Ocean.</title>
        <authorList>
            <person name="Kurihara Y."/>
            <person name="Kawai S."/>
            <person name="Sakai A."/>
            <person name="Galipon J."/>
            <person name="Arakawa K."/>
        </authorList>
    </citation>
    <scope>NUCLEOTIDE SEQUENCE [LARGE SCALE GENOMIC DNA]</scope>
    <source>
        <strain evidence="1 6">Eplume2</strain>
    </source>
</reference>
<dbReference type="EMBL" id="FSQX01000001">
    <property type="protein sequence ID" value="SIN61246.1"/>
    <property type="molecule type" value="Genomic_DNA"/>
</dbReference>
<dbReference type="InterPro" id="IPR021804">
    <property type="entry name" value="DUF3375"/>
</dbReference>
<dbReference type="Proteomes" id="UP000501053">
    <property type="component" value="Chromosome"/>
</dbReference>